<accession>A0A922NX57</accession>
<proteinExistence type="predicted"/>
<sequence length="183" mass="21118">MKKNKSITRGTSAALPSFDYAEFLKRLRYHNLGDGTDQHLTANPLFVVKEKVFDWGYDLDFTNKIAVINAVTDHISYSLEQFAQDLTVEQRETLDSLTENEVPFLQQSTNNQIDILQNSHRYKVTGYTERLEFVNCHFTREAAQQFIDLKRHNYGPLTIAVTSQKDCAEFNSIIYAMLNNRIA</sequence>
<dbReference type="Proteomes" id="UP000052167">
    <property type="component" value="Unassembled WGS sequence"/>
</dbReference>
<gene>
    <name evidence="1" type="ORF">GV68_08815</name>
</gene>
<evidence type="ECO:0000313" key="2">
    <source>
        <dbReference type="Proteomes" id="UP000052167"/>
    </source>
</evidence>
<organism evidence="1 2">
    <name type="scientific">Pseudorhizobium pelagicum</name>
    <dbReference type="NCBI Taxonomy" id="1509405"/>
    <lineage>
        <taxon>Bacteria</taxon>
        <taxon>Pseudomonadati</taxon>
        <taxon>Pseudomonadota</taxon>
        <taxon>Alphaproteobacteria</taxon>
        <taxon>Hyphomicrobiales</taxon>
        <taxon>Rhizobiaceae</taxon>
        <taxon>Rhizobium/Agrobacterium group</taxon>
        <taxon>Pseudorhizobium</taxon>
    </lineage>
</organism>
<dbReference type="AlphaFoldDB" id="A0A922NX57"/>
<evidence type="ECO:0000313" key="1">
    <source>
        <dbReference type="EMBL" id="KEQ05620.1"/>
    </source>
</evidence>
<reference evidence="1 2" key="1">
    <citation type="submission" date="2014-06" db="EMBL/GenBank/DDBJ databases">
        <title>Rhizobium pelagicum/R2-400B4.</title>
        <authorList>
            <person name="Kimes N.E."/>
            <person name="Lopez-Perez M."/>
        </authorList>
    </citation>
    <scope>NUCLEOTIDE SEQUENCE [LARGE SCALE GENOMIC DNA]</scope>
    <source>
        <strain evidence="1 2">R2-400B4</strain>
    </source>
</reference>
<keyword evidence="2" id="KW-1185">Reference proteome</keyword>
<dbReference type="EMBL" id="JOKJ01000019">
    <property type="protein sequence ID" value="KEQ05620.1"/>
    <property type="molecule type" value="Genomic_DNA"/>
</dbReference>
<name>A0A922NX57_9HYPH</name>
<protein>
    <submittedName>
        <fullName evidence="1">Uncharacterized protein</fullName>
    </submittedName>
</protein>
<comment type="caution">
    <text evidence="1">The sequence shown here is derived from an EMBL/GenBank/DDBJ whole genome shotgun (WGS) entry which is preliminary data.</text>
</comment>